<reference evidence="1 2" key="1">
    <citation type="journal article" date="2014" name="Genome Biol. Evol.">
        <title>The genome of the myxosporean Thelohanellus kitauei shows adaptations to nutrient acquisition within its fish host.</title>
        <authorList>
            <person name="Yang Y."/>
            <person name="Xiong J."/>
            <person name="Zhou Z."/>
            <person name="Huo F."/>
            <person name="Miao W."/>
            <person name="Ran C."/>
            <person name="Liu Y."/>
            <person name="Zhang J."/>
            <person name="Feng J."/>
            <person name="Wang M."/>
            <person name="Wang M."/>
            <person name="Wang L."/>
            <person name="Yao B."/>
        </authorList>
    </citation>
    <scope>NUCLEOTIDE SEQUENCE [LARGE SCALE GENOMIC DNA]</scope>
    <source>
        <strain evidence="1">Wuqing</strain>
    </source>
</reference>
<proteinExistence type="predicted"/>
<evidence type="ECO:0000313" key="1">
    <source>
        <dbReference type="EMBL" id="KII70675.1"/>
    </source>
</evidence>
<comment type="caution">
    <text evidence="1">The sequence shown here is derived from an EMBL/GenBank/DDBJ whole genome shotgun (WGS) entry which is preliminary data.</text>
</comment>
<dbReference type="EMBL" id="JWZT01001996">
    <property type="protein sequence ID" value="KII70675.1"/>
    <property type="molecule type" value="Genomic_DNA"/>
</dbReference>
<dbReference type="Proteomes" id="UP000031668">
    <property type="component" value="Unassembled WGS sequence"/>
</dbReference>
<gene>
    <name evidence="1" type="ORF">RF11_10606</name>
</gene>
<dbReference type="AlphaFoldDB" id="A0A0C2N2W3"/>
<protein>
    <submittedName>
        <fullName evidence="1">Uncharacterized protein</fullName>
    </submittedName>
</protein>
<sequence>MADGDLKEIFVDQIDSLVGFLKLRDMKNRSLSERLISRIQKLALSRASIGKNSIQLTKPENIDESIKTFFSIISDESADLQVTTFMLRQIYTLISLGVFDNRDSCRSYISDLTDTLNSTKFVTQSSLHDEAILYEILEIFKIAIRGSLFEMITDQQMCACLETCFAIFFNTKLNSLVFLTRPIAPFGITDFVVIHDLYFKRGF</sequence>
<evidence type="ECO:0000313" key="2">
    <source>
        <dbReference type="Proteomes" id="UP000031668"/>
    </source>
</evidence>
<name>A0A0C2N2W3_THEKT</name>
<keyword evidence="2" id="KW-1185">Reference proteome</keyword>
<organism evidence="1 2">
    <name type="scientific">Thelohanellus kitauei</name>
    <name type="common">Myxosporean</name>
    <dbReference type="NCBI Taxonomy" id="669202"/>
    <lineage>
        <taxon>Eukaryota</taxon>
        <taxon>Metazoa</taxon>
        <taxon>Cnidaria</taxon>
        <taxon>Myxozoa</taxon>
        <taxon>Myxosporea</taxon>
        <taxon>Bivalvulida</taxon>
        <taxon>Platysporina</taxon>
        <taxon>Myxobolidae</taxon>
        <taxon>Thelohanellus</taxon>
    </lineage>
</organism>
<accession>A0A0C2N2W3</accession>